<keyword evidence="1" id="KW-0547">Nucleotide-binding</keyword>
<keyword evidence="6" id="KW-0238">DNA-binding</keyword>
<comment type="caution">
    <text evidence="12">The sequence shown here is derived from an EMBL/GenBank/DDBJ whole genome shotgun (WGS) entry which is preliminary data.</text>
</comment>
<dbReference type="SMART" id="SM00490">
    <property type="entry name" value="HELICc"/>
    <property type="match status" value="1"/>
</dbReference>
<dbReference type="Proteomes" id="UP001183794">
    <property type="component" value="Unassembled WGS sequence"/>
</dbReference>
<feature type="domain" description="Helicase ATP-binding" evidence="10">
    <location>
        <begin position="32"/>
        <end position="223"/>
    </location>
</feature>
<dbReference type="InterPro" id="IPR055368">
    <property type="entry name" value="WH3_Lhr"/>
</dbReference>
<reference evidence="12 13" key="1">
    <citation type="submission" date="2023-07" db="EMBL/GenBank/DDBJ databases">
        <title>Sequencing the genomes of 1000 actinobacteria strains.</title>
        <authorList>
            <person name="Klenk H.-P."/>
        </authorList>
    </citation>
    <scope>NUCLEOTIDE SEQUENCE [LARGE SCALE GENOMIC DNA]</scope>
    <source>
        <strain evidence="12 13">DSM 22966</strain>
    </source>
</reference>
<dbReference type="Pfam" id="PF23234">
    <property type="entry name" value="WHD_4th_Lhr"/>
    <property type="match status" value="1"/>
</dbReference>
<evidence type="ECO:0000259" key="10">
    <source>
        <dbReference type="PROSITE" id="PS51192"/>
    </source>
</evidence>
<keyword evidence="3 12" id="KW-0378">Hydrolase</keyword>
<evidence type="ECO:0000259" key="11">
    <source>
        <dbReference type="PROSITE" id="PS51194"/>
    </source>
</evidence>
<sequence length="1486" mass="162033">MTNAVLDTFSAATKSWFETSFDAPTKAQIGAWETIASGQHALVIAPTGSGKTLAAFLSAIDKLITQPADPKRRTKVLYISPLKALGVDVERNLTAPLVGITQTAQAQGQEVPEIRTGVRSGDTSARDRRRLITDPPEILITTPESLYLMLTSKARETLSGVETVIVDEVHALAGNKRGAHLAVSLERLDALLDEPAQRIGLSATVRPAEEVARFLGGVQPVTAVDGAEQKRWDIAVAVPVTDMTQPDTGASPEENVSMWPHVQAKIMDLAQDYRSMIVFVNSRRSAERLTEALNELWEQRQEDDELPDEDFARTHHGSMSATARSEVEEGLKSGTLRLVVATSSLELGIDMGVVDAVVHLQSAPTVAAGLQRVGRAGHQVGEVSVGWFFPLHRADVVDAAVVTERMLSGQIEALSIPANPLDILAQHTIAAAAMDELVDQQWLDLIRRAAPFTTLSLDVYASVLDLLAGKYVSDEFSQLKPRVVWDREAGTITARPGAQRLAVTSGGTIADRGLFGVYLATDTDAAKRVGELDEEMVYESRVGETIILGATTWQIQDITHDRVLVTPAFGQPGRLPFWRGDQPGRPLELGRATGAFRREALADPKIDERLSAAGLDDNARANLLNYLNEQREATGHLPTDTTIVVERFRDELGDWRVILHSPFGKGIHAPWALAISERVKATYGFDANAMAGDDGIIVRIPATDGEPPTADIFWFEPEDLRDQLRQHVGGSALFAAHFRENAARALLLPRRDPTKRTPLWQQRQRAAQLLAVASKYPQFPIILETVREVLQDVYDVDGLLEILDQVRTRVLRVVEVQTPQASPFAQTLLFGYTAQFMYETDAPLAERRAAALSLDPGLLSQLLGQDMLRELLDDEVIAQVQADLQHTSASRRFTGVEGIADLLRLLGPLTTTELTERLHDNDEPVDENTAHAWVQELVDEKRAIRVRMGSTHYWSAIEDAPRLRDGLGIPLPIGVPAAFAQSVDDPLGDLVSRYARTHGPFTAPQVAQRLGIGPVITHQVLQRLASQQRVTFGAYMSTPPPGDGPVATDEWCDVDVLARIRRRSLAQLRAEVEPVEHAAYARYLLQQHQVAPAPQERGVDGVAIVLDQLTGFAAPAQVWESAILPARVVDYQPAMLDELLATGQFVMAGAADQSVAFHHVDTVDLTLPIRTTDDRTEVHDDIVEALTGTGGWFYSALNAQLDHSGPDILAALWDLFWAGVVTNDTFTAVRATYSKSAARRGQPQRSAPRRAARLRRLNRLAPSTNMARQVDPPTAVGRWSLLPQRTDDNTTALHAQAEYLLDRYGVITRGAVNAEALPGGFSAYYRLLSKMEESGHIRRGYFIDGLGAAQFSTAATVDALRAFDQDPTHPQAVGLAATDPANPYGATLDWPDTEGHRPGRKAGAYVVLVNGALVLYLERGGKTLLQFSDDHLGPAATALAKVLHRAGTEKLAISTVNGDPLINAPLASHLVEAGFYSAPNAIRYRA</sequence>
<keyword evidence="13" id="KW-1185">Reference proteome</keyword>
<evidence type="ECO:0000256" key="9">
    <source>
        <dbReference type="SAM" id="MobiDB-lite"/>
    </source>
</evidence>
<protein>
    <submittedName>
        <fullName evidence="12">ATP-dependent Lhr-like helicase</fullName>
        <ecNumber evidence="12">3.6.4.-</ecNumber>
    </submittedName>
</protein>
<dbReference type="InterPro" id="IPR001650">
    <property type="entry name" value="Helicase_C-like"/>
</dbReference>
<organism evidence="12 13">
    <name type="scientific">Enteractinococcus fodinae</name>
    <dbReference type="NCBI Taxonomy" id="684663"/>
    <lineage>
        <taxon>Bacteria</taxon>
        <taxon>Bacillati</taxon>
        <taxon>Actinomycetota</taxon>
        <taxon>Actinomycetes</taxon>
        <taxon>Micrococcales</taxon>
        <taxon>Micrococcaceae</taxon>
    </lineage>
</organism>
<keyword evidence="8" id="KW-0413">Isomerase</keyword>
<dbReference type="Pfam" id="PF08494">
    <property type="entry name" value="DEAD_assoc"/>
    <property type="match status" value="1"/>
</dbReference>
<evidence type="ECO:0000256" key="5">
    <source>
        <dbReference type="ARBA" id="ARBA00022840"/>
    </source>
</evidence>
<dbReference type="InterPro" id="IPR055369">
    <property type="entry name" value="WH2_Lhr"/>
</dbReference>
<evidence type="ECO:0000256" key="7">
    <source>
        <dbReference type="ARBA" id="ARBA00023204"/>
    </source>
</evidence>
<dbReference type="SMART" id="SM00487">
    <property type="entry name" value="DEXDc"/>
    <property type="match status" value="1"/>
</dbReference>
<dbReference type="Pfam" id="PF23235">
    <property type="entry name" value="WHD_3rd_Lhr"/>
    <property type="match status" value="1"/>
</dbReference>
<dbReference type="Gene3D" id="3.40.50.300">
    <property type="entry name" value="P-loop containing nucleotide triphosphate hydrolases"/>
    <property type="match status" value="2"/>
</dbReference>
<dbReference type="InterPro" id="IPR045628">
    <property type="entry name" value="Lhr_WH_dom"/>
</dbReference>
<dbReference type="InterPro" id="IPR027417">
    <property type="entry name" value="P-loop_NTPase"/>
</dbReference>
<evidence type="ECO:0000256" key="6">
    <source>
        <dbReference type="ARBA" id="ARBA00023125"/>
    </source>
</evidence>
<evidence type="ECO:0000256" key="1">
    <source>
        <dbReference type="ARBA" id="ARBA00022741"/>
    </source>
</evidence>
<dbReference type="SUPFAM" id="SSF52540">
    <property type="entry name" value="P-loop containing nucleoside triphosphate hydrolases"/>
    <property type="match status" value="1"/>
</dbReference>
<keyword evidence="2" id="KW-0227">DNA damage</keyword>
<feature type="region of interest" description="Disordered" evidence="9">
    <location>
        <begin position="299"/>
        <end position="326"/>
    </location>
</feature>
<dbReference type="PROSITE" id="PS51194">
    <property type="entry name" value="HELICASE_CTER"/>
    <property type="match status" value="1"/>
</dbReference>
<evidence type="ECO:0000256" key="8">
    <source>
        <dbReference type="ARBA" id="ARBA00023235"/>
    </source>
</evidence>
<dbReference type="NCBIfam" id="NF007284">
    <property type="entry name" value="PRK09751.1"/>
    <property type="match status" value="1"/>
</dbReference>
<dbReference type="InterPro" id="IPR052511">
    <property type="entry name" value="ATP-dep_Helicase"/>
</dbReference>
<gene>
    <name evidence="12" type="ORF">J2S62_002023</name>
</gene>
<proteinExistence type="predicted"/>
<evidence type="ECO:0000313" key="12">
    <source>
        <dbReference type="EMBL" id="MDR7347766.1"/>
    </source>
</evidence>
<dbReference type="PANTHER" id="PTHR47962">
    <property type="entry name" value="ATP-DEPENDENT HELICASE LHR-RELATED-RELATED"/>
    <property type="match status" value="1"/>
</dbReference>
<dbReference type="Pfam" id="PF19306">
    <property type="entry name" value="WHD_Lhr"/>
    <property type="match status" value="1"/>
</dbReference>
<keyword evidence="4" id="KW-0347">Helicase</keyword>
<dbReference type="InterPro" id="IPR055367">
    <property type="entry name" value="WH4_Lhr"/>
</dbReference>
<dbReference type="EMBL" id="JAVDYJ010000001">
    <property type="protein sequence ID" value="MDR7347766.1"/>
    <property type="molecule type" value="Genomic_DNA"/>
</dbReference>
<feature type="domain" description="Helicase C-terminal" evidence="11">
    <location>
        <begin position="268"/>
        <end position="422"/>
    </location>
</feature>
<dbReference type="InterPro" id="IPR013701">
    <property type="entry name" value="Lhr-like_DEAD/DEAH_assoc"/>
</dbReference>
<evidence type="ECO:0000256" key="2">
    <source>
        <dbReference type="ARBA" id="ARBA00022763"/>
    </source>
</evidence>
<dbReference type="Pfam" id="PF00271">
    <property type="entry name" value="Helicase_C"/>
    <property type="match status" value="1"/>
</dbReference>
<dbReference type="Pfam" id="PF23236">
    <property type="entry name" value="WHD_2nd_Lhr"/>
    <property type="match status" value="1"/>
</dbReference>
<evidence type="ECO:0000313" key="13">
    <source>
        <dbReference type="Proteomes" id="UP001183794"/>
    </source>
</evidence>
<dbReference type="CDD" id="cd17922">
    <property type="entry name" value="DEXHc_LHR-like"/>
    <property type="match status" value="1"/>
</dbReference>
<keyword evidence="5" id="KW-0067">ATP-binding</keyword>
<name>A0ABU2B2F3_9MICC</name>
<dbReference type="EC" id="3.6.4.-" evidence="12"/>
<dbReference type="Pfam" id="PF00270">
    <property type="entry name" value="DEAD"/>
    <property type="match status" value="1"/>
</dbReference>
<keyword evidence="7" id="KW-0234">DNA repair</keyword>
<dbReference type="PROSITE" id="PS51192">
    <property type="entry name" value="HELICASE_ATP_BIND_1"/>
    <property type="match status" value="1"/>
</dbReference>
<dbReference type="GO" id="GO:0016787">
    <property type="term" value="F:hydrolase activity"/>
    <property type="evidence" value="ECO:0007669"/>
    <property type="project" value="UniProtKB-KW"/>
</dbReference>
<accession>A0ABU2B2F3</accession>
<dbReference type="PANTHER" id="PTHR47962:SF5">
    <property type="entry name" value="ATP-DEPENDENT HELICASE LHR-RELATED"/>
    <property type="match status" value="1"/>
</dbReference>
<dbReference type="RefSeq" id="WP_310174347.1">
    <property type="nucleotide sequence ID" value="NZ_BAABHE010000002.1"/>
</dbReference>
<dbReference type="InterPro" id="IPR011545">
    <property type="entry name" value="DEAD/DEAH_box_helicase_dom"/>
</dbReference>
<evidence type="ECO:0000256" key="4">
    <source>
        <dbReference type="ARBA" id="ARBA00022806"/>
    </source>
</evidence>
<dbReference type="InterPro" id="IPR014001">
    <property type="entry name" value="Helicase_ATP-bd"/>
</dbReference>
<evidence type="ECO:0000256" key="3">
    <source>
        <dbReference type="ARBA" id="ARBA00022801"/>
    </source>
</evidence>